<protein>
    <submittedName>
        <fullName evidence="1">Uncharacterized protein</fullName>
    </submittedName>
</protein>
<dbReference type="Proteomes" id="UP001519273">
    <property type="component" value="Unassembled WGS sequence"/>
</dbReference>
<proteinExistence type="predicted"/>
<dbReference type="EMBL" id="JAGGKP010000008">
    <property type="protein sequence ID" value="MBP1937902.1"/>
    <property type="molecule type" value="Genomic_DNA"/>
</dbReference>
<gene>
    <name evidence="1" type="ORF">J2Z20_002819</name>
</gene>
<keyword evidence="2" id="KW-1185">Reference proteome</keyword>
<evidence type="ECO:0000313" key="2">
    <source>
        <dbReference type="Proteomes" id="UP001519273"/>
    </source>
</evidence>
<evidence type="ECO:0000313" key="1">
    <source>
        <dbReference type="EMBL" id="MBP1937902.1"/>
    </source>
</evidence>
<accession>A0ABS4H6B5</accession>
<comment type="caution">
    <text evidence="1">The sequence shown here is derived from an EMBL/GenBank/DDBJ whole genome shotgun (WGS) entry which is preliminary data.</text>
</comment>
<organism evidence="1 2">
    <name type="scientific">Paenibacillus sediminis</name>
    <dbReference type="NCBI Taxonomy" id="664909"/>
    <lineage>
        <taxon>Bacteria</taxon>
        <taxon>Bacillati</taxon>
        <taxon>Bacillota</taxon>
        <taxon>Bacilli</taxon>
        <taxon>Bacillales</taxon>
        <taxon>Paenibacillaceae</taxon>
        <taxon>Paenibacillus</taxon>
    </lineage>
</organism>
<reference evidence="1 2" key="1">
    <citation type="submission" date="2021-03" db="EMBL/GenBank/DDBJ databases">
        <title>Genomic Encyclopedia of Type Strains, Phase IV (KMG-IV): sequencing the most valuable type-strain genomes for metagenomic binning, comparative biology and taxonomic classification.</title>
        <authorList>
            <person name="Goeker M."/>
        </authorList>
    </citation>
    <scope>NUCLEOTIDE SEQUENCE [LARGE SCALE GENOMIC DNA]</scope>
    <source>
        <strain evidence="1 2">DSM 23491</strain>
    </source>
</reference>
<sequence length="33" mass="3750">MSRRVPVHQIRSELTGDGQKAKELQRTITITEA</sequence>
<name>A0ABS4H6B5_9BACL</name>